<feature type="signal peptide" evidence="4">
    <location>
        <begin position="1"/>
        <end position="19"/>
    </location>
</feature>
<evidence type="ECO:0000256" key="2">
    <source>
        <dbReference type="ARBA" id="ARBA00022448"/>
    </source>
</evidence>
<dbReference type="GO" id="GO:1902388">
    <property type="term" value="F:ceramide 1-phosphate transfer activity"/>
    <property type="evidence" value="ECO:0007669"/>
    <property type="project" value="TreeGrafter"/>
</dbReference>
<dbReference type="Gene3D" id="1.10.3520.10">
    <property type="entry name" value="Glycolipid transfer protein"/>
    <property type="match status" value="1"/>
</dbReference>
<dbReference type="EMBL" id="JAYWIO010000004">
    <property type="protein sequence ID" value="KAK7269751.1"/>
    <property type="molecule type" value="Genomic_DNA"/>
</dbReference>
<accession>A0AAN9F6F0</accession>
<comment type="caution">
    <text evidence="6">The sequence shown here is derived from an EMBL/GenBank/DDBJ whole genome shotgun (WGS) entry which is preliminary data.</text>
</comment>
<feature type="domain" description="Glycolipid transfer protein" evidence="5">
    <location>
        <begin position="95"/>
        <end position="232"/>
    </location>
</feature>
<dbReference type="InterPro" id="IPR036497">
    <property type="entry name" value="GLTP_sf"/>
</dbReference>
<sequence length="268" mass="30283">MTSLKWFLIALGFLKSTFETNPVRGRIPNPLPAEYGLFATMMVNSNDFRDELVMKQHQDSSVAIASSSPLSSIAEAFEELVKLLMKRKTEQEELPLDTFCHACSHVSFLFNSLGLAFKFAELEYVAKLRGLLEASKTCGTLLDILDIDIATDTVKTSGSYSRNLRRVRQGLDLIRAIFEQFLSTDDSSLKEVASTAYAQSCAPYHSWAVRTAVYAGMYTLPTRDQLLMKLNETDQSAEKKMKRYIDASLPVIEYIDELYLSRNIVLDW</sequence>
<dbReference type="SUPFAM" id="SSF110004">
    <property type="entry name" value="Glycolipid transfer protein, GLTP"/>
    <property type="match status" value="1"/>
</dbReference>
<comment type="similarity">
    <text evidence="1">Belongs to the GLTP family.</text>
</comment>
<dbReference type="PANTHER" id="PTHR10219">
    <property type="entry name" value="GLYCOLIPID TRANSFER PROTEIN-RELATED"/>
    <property type="match status" value="1"/>
</dbReference>
<evidence type="ECO:0000313" key="6">
    <source>
        <dbReference type="EMBL" id="KAK7269751.1"/>
    </source>
</evidence>
<dbReference type="Pfam" id="PF08718">
    <property type="entry name" value="GLTP"/>
    <property type="match status" value="1"/>
</dbReference>
<reference evidence="6 7" key="1">
    <citation type="submission" date="2024-01" db="EMBL/GenBank/DDBJ databases">
        <title>The genomes of 5 underutilized Papilionoideae crops provide insights into root nodulation and disease resistanc.</title>
        <authorList>
            <person name="Yuan L."/>
        </authorList>
    </citation>
    <scope>NUCLEOTIDE SEQUENCE [LARGE SCALE GENOMIC DNA]</scope>
    <source>
        <strain evidence="6">ZHUSHIDOU_FW_LH</strain>
        <tissue evidence="6">Leaf</tissue>
    </source>
</reference>
<organism evidence="6 7">
    <name type="scientific">Crotalaria pallida</name>
    <name type="common">Smooth rattlebox</name>
    <name type="synonym">Crotalaria striata</name>
    <dbReference type="NCBI Taxonomy" id="3830"/>
    <lineage>
        <taxon>Eukaryota</taxon>
        <taxon>Viridiplantae</taxon>
        <taxon>Streptophyta</taxon>
        <taxon>Embryophyta</taxon>
        <taxon>Tracheophyta</taxon>
        <taxon>Spermatophyta</taxon>
        <taxon>Magnoliopsida</taxon>
        <taxon>eudicotyledons</taxon>
        <taxon>Gunneridae</taxon>
        <taxon>Pentapetalae</taxon>
        <taxon>rosids</taxon>
        <taxon>fabids</taxon>
        <taxon>Fabales</taxon>
        <taxon>Fabaceae</taxon>
        <taxon>Papilionoideae</taxon>
        <taxon>50 kb inversion clade</taxon>
        <taxon>genistoids sensu lato</taxon>
        <taxon>core genistoids</taxon>
        <taxon>Crotalarieae</taxon>
        <taxon>Crotalaria</taxon>
    </lineage>
</organism>
<evidence type="ECO:0000256" key="4">
    <source>
        <dbReference type="SAM" id="SignalP"/>
    </source>
</evidence>
<protein>
    <recommendedName>
        <fullName evidence="5">Glycolipid transfer protein domain-containing protein</fullName>
    </recommendedName>
</protein>
<keyword evidence="2" id="KW-0813">Transport</keyword>
<dbReference type="Proteomes" id="UP001372338">
    <property type="component" value="Unassembled WGS sequence"/>
</dbReference>
<proteinExistence type="inferred from homology"/>
<evidence type="ECO:0000256" key="3">
    <source>
        <dbReference type="ARBA" id="ARBA00023055"/>
    </source>
</evidence>
<dbReference type="GO" id="GO:1902387">
    <property type="term" value="F:ceramide 1-phosphate binding"/>
    <property type="evidence" value="ECO:0007669"/>
    <property type="project" value="TreeGrafter"/>
</dbReference>
<evidence type="ECO:0000259" key="5">
    <source>
        <dbReference type="Pfam" id="PF08718"/>
    </source>
</evidence>
<evidence type="ECO:0000256" key="1">
    <source>
        <dbReference type="ARBA" id="ARBA00007148"/>
    </source>
</evidence>
<keyword evidence="4" id="KW-0732">Signal</keyword>
<dbReference type="GO" id="GO:0016020">
    <property type="term" value="C:membrane"/>
    <property type="evidence" value="ECO:0007669"/>
    <property type="project" value="TreeGrafter"/>
</dbReference>
<keyword evidence="3" id="KW-0445">Lipid transport</keyword>
<dbReference type="GO" id="GO:0005829">
    <property type="term" value="C:cytosol"/>
    <property type="evidence" value="ECO:0007669"/>
    <property type="project" value="TreeGrafter"/>
</dbReference>
<dbReference type="AlphaFoldDB" id="A0AAN9F6F0"/>
<keyword evidence="7" id="KW-1185">Reference proteome</keyword>
<dbReference type="PANTHER" id="PTHR10219:SF28">
    <property type="entry name" value="ACD11 HOMOLOG PROTEIN"/>
    <property type="match status" value="1"/>
</dbReference>
<dbReference type="InterPro" id="IPR014830">
    <property type="entry name" value="Glycolipid_transfer_prot_dom"/>
</dbReference>
<gene>
    <name evidence="6" type="ORF">RIF29_22486</name>
</gene>
<dbReference type="FunFam" id="1.10.3520.10:FF:000005">
    <property type="entry name" value="Accelerated cell death 11"/>
    <property type="match status" value="1"/>
</dbReference>
<feature type="chain" id="PRO_5043038044" description="Glycolipid transfer protein domain-containing protein" evidence="4">
    <location>
        <begin position="20"/>
        <end position="268"/>
    </location>
</feature>
<name>A0AAN9F6F0_CROPI</name>
<evidence type="ECO:0000313" key="7">
    <source>
        <dbReference type="Proteomes" id="UP001372338"/>
    </source>
</evidence>